<dbReference type="EMBL" id="SSDS01000029">
    <property type="protein sequence ID" value="TXG78028.1"/>
    <property type="molecule type" value="Genomic_DNA"/>
</dbReference>
<protein>
    <submittedName>
        <fullName evidence="1">Uncharacterized protein</fullName>
    </submittedName>
</protein>
<organism evidence="1 2">
    <name type="scientific">Candidatus Dojkabacteria bacterium</name>
    <dbReference type="NCBI Taxonomy" id="2099670"/>
    <lineage>
        <taxon>Bacteria</taxon>
        <taxon>Candidatus Dojkabacteria</taxon>
    </lineage>
</organism>
<gene>
    <name evidence="1" type="ORF">E6Q11_01820</name>
</gene>
<reference evidence="1 2" key="1">
    <citation type="submission" date="2018-09" db="EMBL/GenBank/DDBJ databases">
        <title>Metagenome Assembled Genomes from an Advanced Water Purification Facility.</title>
        <authorList>
            <person name="Stamps B.W."/>
            <person name="Spear J.R."/>
        </authorList>
    </citation>
    <scope>NUCLEOTIDE SEQUENCE [LARGE SCALE GENOMIC DNA]</scope>
    <source>
        <strain evidence="1">Bin_63_2</strain>
    </source>
</reference>
<accession>A0A5C7J9Z0</accession>
<evidence type="ECO:0000313" key="2">
    <source>
        <dbReference type="Proteomes" id="UP000321026"/>
    </source>
</evidence>
<dbReference type="AlphaFoldDB" id="A0A5C7J9Z0"/>
<proteinExistence type="predicted"/>
<evidence type="ECO:0000313" key="1">
    <source>
        <dbReference type="EMBL" id="TXG78028.1"/>
    </source>
</evidence>
<dbReference type="Proteomes" id="UP000321026">
    <property type="component" value="Unassembled WGS sequence"/>
</dbReference>
<dbReference type="Pfam" id="PF11134">
    <property type="entry name" value="Phage_stabilise"/>
    <property type="match status" value="1"/>
</dbReference>
<sequence>MPTFNLIGPSYIEQSINIDAQKTVNMYIIYDKSSPKQISFAPFPGLKKEIELNSTKNGVRSLYAYLNNLYSVCGDSVYSLDSLLNKTKIGKLDTDQSLISVSNNTTQLFLVDGNAGYVYTFSTGEFVKVTDQYFPSDPLMIAYLDGFFAVCVRNSNIWYLSAQGDATTWPQGSNALLESRPDTFMGIATINQRVILFGHISCEIWYNAGNADFPFSRNNNLIFEYGCAASGSIAKGFGQLFWMAADQNGVSSVMMTDGGTPNKISTEAIEVKLRNAVKVDDAIGFSFKEAGHVFYLLTLPTENITFLYDLTASSDLQMQCWYNVEMLDGNYYIAKSHAYFFGKHLVGSSISPTIYELSNKHYTNDGEAIKRERISTHLVAADDNYISISKLQISTQSGVCNPNPMGDEPNIFLSISNDLGHTYGRENKIKMGKIGQYKYKAMIYNIGTNYSYTFKIKHYDPTPLFITGASIEYMVNKSDN</sequence>
<dbReference type="InterPro" id="IPR021098">
    <property type="entry name" value="Phage_P22_Gp10"/>
</dbReference>
<name>A0A5C7J9Z0_9BACT</name>
<comment type="caution">
    <text evidence="1">The sequence shown here is derived from an EMBL/GenBank/DDBJ whole genome shotgun (WGS) entry which is preliminary data.</text>
</comment>